<reference evidence="2" key="1">
    <citation type="journal article" date="2022" name="bioRxiv">
        <title>Sequencing and chromosome-scale assembly of the giantPleurodeles waltlgenome.</title>
        <authorList>
            <person name="Brown T."/>
            <person name="Elewa A."/>
            <person name="Iarovenko S."/>
            <person name="Subramanian E."/>
            <person name="Araus A.J."/>
            <person name="Petzold A."/>
            <person name="Susuki M."/>
            <person name="Suzuki K.-i.T."/>
            <person name="Hayashi T."/>
            <person name="Toyoda A."/>
            <person name="Oliveira C."/>
            <person name="Osipova E."/>
            <person name="Leigh N.D."/>
            <person name="Simon A."/>
            <person name="Yun M.H."/>
        </authorList>
    </citation>
    <scope>NUCLEOTIDE SEQUENCE</scope>
    <source>
        <strain evidence="2">20211129_DDA</strain>
        <tissue evidence="2">Liver</tissue>
    </source>
</reference>
<name>A0AAV7LYG6_PLEWA</name>
<organism evidence="2 3">
    <name type="scientific">Pleurodeles waltl</name>
    <name type="common">Iberian ribbed newt</name>
    <dbReference type="NCBI Taxonomy" id="8319"/>
    <lineage>
        <taxon>Eukaryota</taxon>
        <taxon>Metazoa</taxon>
        <taxon>Chordata</taxon>
        <taxon>Craniata</taxon>
        <taxon>Vertebrata</taxon>
        <taxon>Euteleostomi</taxon>
        <taxon>Amphibia</taxon>
        <taxon>Batrachia</taxon>
        <taxon>Caudata</taxon>
        <taxon>Salamandroidea</taxon>
        <taxon>Salamandridae</taxon>
        <taxon>Pleurodelinae</taxon>
        <taxon>Pleurodeles</taxon>
    </lineage>
</organism>
<protein>
    <recommendedName>
        <fullName evidence="4">Secreted protein</fullName>
    </recommendedName>
</protein>
<comment type="caution">
    <text evidence="2">The sequence shown here is derived from an EMBL/GenBank/DDBJ whole genome shotgun (WGS) entry which is preliminary data.</text>
</comment>
<keyword evidence="3" id="KW-1185">Reference proteome</keyword>
<evidence type="ECO:0000313" key="3">
    <source>
        <dbReference type="Proteomes" id="UP001066276"/>
    </source>
</evidence>
<gene>
    <name evidence="2" type="ORF">NDU88_000552</name>
</gene>
<dbReference type="AlphaFoldDB" id="A0AAV7LYG6"/>
<evidence type="ECO:0000256" key="1">
    <source>
        <dbReference type="SAM" id="MobiDB-lite"/>
    </source>
</evidence>
<sequence length="121" mass="13202">MRAIPGAEPLLQIPLLWLLVLPYRPKSGLSRGRGRATKEDGRLSVELRAAVVLRRRQGPCGGRKIALTHVETLPQPRASDPNLNNRPPRPYQPAARLGGKGGKMAYREGGAASPRPENRLS</sequence>
<evidence type="ECO:0008006" key="4">
    <source>
        <dbReference type="Google" id="ProtNLM"/>
    </source>
</evidence>
<feature type="region of interest" description="Disordered" evidence="1">
    <location>
        <begin position="71"/>
        <end position="121"/>
    </location>
</feature>
<proteinExistence type="predicted"/>
<dbReference type="EMBL" id="JANPWB010000014">
    <property type="protein sequence ID" value="KAJ1095387.1"/>
    <property type="molecule type" value="Genomic_DNA"/>
</dbReference>
<accession>A0AAV7LYG6</accession>
<dbReference type="Proteomes" id="UP001066276">
    <property type="component" value="Chromosome 10"/>
</dbReference>
<evidence type="ECO:0000313" key="2">
    <source>
        <dbReference type="EMBL" id="KAJ1095387.1"/>
    </source>
</evidence>